<proteinExistence type="predicted"/>
<comment type="caution">
    <text evidence="1">The sequence shown here is derived from an EMBL/GenBank/DDBJ whole genome shotgun (WGS) entry which is preliminary data.</text>
</comment>
<sequence>MAYVGLDHIGSLRLKRDKSPHTHHPYSQTPNFCIIQLNNVNFIQVAFPLDCDSIRIFSSQLLFSHWSNCLWNLLFKLG</sequence>
<dbReference type="EMBL" id="CM042051">
    <property type="protein sequence ID" value="KAI3730143.1"/>
    <property type="molecule type" value="Genomic_DNA"/>
</dbReference>
<gene>
    <name evidence="1" type="ORF">L6452_18819</name>
</gene>
<organism evidence="1 2">
    <name type="scientific">Arctium lappa</name>
    <name type="common">Greater burdock</name>
    <name type="synonym">Lappa major</name>
    <dbReference type="NCBI Taxonomy" id="4217"/>
    <lineage>
        <taxon>Eukaryota</taxon>
        <taxon>Viridiplantae</taxon>
        <taxon>Streptophyta</taxon>
        <taxon>Embryophyta</taxon>
        <taxon>Tracheophyta</taxon>
        <taxon>Spermatophyta</taxon>
        <taxon>Magnoliopsida</taxon>
        <taxon>eudicotyledons</taxon>
        <taxon>Gunneridae</taxon>
        <taxon>Pentapetalae</taxon>
        <taxon>asterids</taxon>
        <taxon>campanulids</taxon>
        <taxon>Asterales</taxon>
        <taxon>Asteraceae</taxon>
        <taxon>Carduoideae</taxon>
        <taxon>Cardueae</taxon>
        <taxon>Arctiinae</taxon>
        <taxon>Arctium</taxon>
    </lineage>
</organism>
<accession>A0ACB9C7J4</accession>
<evidence type="ECO:0000313" key="2">
    <source>
        <dbReference type="Proteomes" id="UP001055879"/>
    </source>
</evidence>
<reference evidence="2" key="1">
    <citation type="journal article" date="2022" name="Mol. Ecol. Resour.">
        <title>The genomes of chicory, endive, great burdock and yacon provide insights into Asteraceae palaeo-polyploidization history and plant inulin production.</title>
        <authorList>
            <person name="Fan W."/>
            <person name="Wang S."/>
            <person name="Wang H."/>
            <person name="Wang A."/>
            <person name="Jiang F."/>
            <person name="Liu H."/>
            <person name="Zhao H."/>
            <person name="Xu D."/>
            <person name="Zhang Y."/>
        </authorList>
    </citation>
    <scope>NUCLEOTIDE SEQUENCE [LARGE SCALE GENOMIC DNA]</scope>
    <source>
        <strain evidence="2">cv. Niubang</strain>
    </source>
</reference>
<dbReference type="Proteomes" id="UP001055879">
    <property type="component" value="Linkage Group LG05"/>
</dbReference>
<evidence type="ECO:0000313" key="1">
    <source>
        <dbReference type="EMBL" id="KAI3730143.1"/>
    </source>
</evidence>
<name>A0ACB9C7J4_ARCLA</name>
<protein>
    <submittedName>
        <fullName evidence="1">Uncharacterized protein</fullName>
    </submittedName>
</protein>
<reference evidence="1 2" key="2">
    <citation type="journal article" date="2022" name="Mol. Ecol. Resour.">
        <title>The genomes of chicory, endive, great burdock and yacon provide insights into Asteraceae paleo-polyploidization history and plant inulin production.</title>
        <authorList>
            <person name="Fan W."/>
            <person name="Wang S."/>
            <person name="Wang H."/>
            <person name="Wang A."/>
            <person name="Jiang F."/>
            <person name="Liu H."/>
            <person name="Zhao H."/>
            <person name="Xu D."/>
            <person name="Zhang Y."/>
        </authorList>
    </citation>
    <scope>NUCLEOTIDE SEQUENCE [LARGE SCALE GENOMIC DNA]</scope>
    <source>
        <strain evidence="2">cv. Niubang</strain>
    </source>
</reference>
<keyword evidence="2" id="KW-1185">Reference proteome</keyword>